<evidence type="ECO:0000313" key="2">
    <source>
        <dbReference type="Proteomes" id="UP000274920"/>
    </source>
</evidence>
<dbReference type="Proteomes" id="UP000274920">
    <property type="component" value="Unassembled WGS sequence"/>
</dbReference>
<accession>A0A3R8L048</accession>
<keyword evidence="2" id="KW-1185">Reference proteome</keyword>
<protein>
    <submittedName>
        <fullName evidence="1">Uncharacterized protein</fullName>
    </submittedName>
</protein>
<name>A0A3R8L048_9FIRM</name>
<comment type="caution">
    <text evidence="1">The sequence shown here is derived from an EMBL/GenBank/DDBJ whole genome shotgun (WGS) entry which is preliminary data.</text>
</comment>
<proteinExistence type="predicted"/>
<evidence type="ECO:0000313" key="1">
    <source>
        <dbReference type="EMBL" id="RRK32138.1"/>
    </source>
</evidence>
<dbReference type="RefSeq" id="WP_125127659.1">
    <property type="nucleotide sequence ID" value="NZ_RHJS01000002.1"/>
</dbReference>
<sequence>MAMVKKLSEGMIKSANYNSMMGKRGDLSKADYEAYAEKILSWPVSEEKKQKLLDKLYEKWSEILKYEAQHVSVAVAGPARYNSRKLDKSDKILELSAAFSNWFRDLEGQIKQSQKKNSKAEELLEMIEFCRKSDNSCNPTCYLRALARHDNQTFIQLYEELYPEYKWRKNSTIAKLYQQSLAGEIKEIRKEIFFEDENLTAYLERDRAYIKFIMRPKRQLHVALKGRGWWWNSYEKAYSTYPDRLDKEWVSTISSRYANYI</sequence>
<dbReference type="EMBL" id="RHJS01000002">
    <property type="protein sequence ID" value="RRK32138.1"/>
    <property type="molecule type" value="Genomic_DNA"/>
</dbReference>
<organism evidence="1 2">
    <name type="scientific">Schaedlerella arabinosiphila</name>
    <dbReference type="NCBI Taxonomy" id="2044587"/>
    <lineage>
        <taxon>Bacteria</taxon>
        <taxon>Bacillati</taxon>
        <taxon>Bacillota</taxon>
        <taxon>Clostridia</taxon>
        <taxon>Lachnospirales</taxon>
        <taxon>Lachnospiraceae</taxon>
        <taxon>Schaedlerella</taxon>
    </lineage>
</organism>
<dbReference type="AlphaFoldDB" id="A0A3R8L048"/>
<gene>
    <name evidence="1" type="ORF">EBB54_12750</name>
</gene>
<reference evidence="1" key="1">
    <citation type="submission" date="2018-10" db="EMBL/GenBank/DDBJ databases">
        <title>Schaedlerella arabinophila gen. nov. sp. nov., isolated from the mouse intestinal tract and comparative analysis with the genome of the closely related altered Schaedler flora strain ASF502.</title>
        <authorList>
            <person name="Miyake S."/>
            <person name="Soh M."/>
            <person name="Seedorf H."/>
        </authorList>
    </citation>
    <scope>NUCLEOTIDE SEQUENCE [LARGE SCALE GENOMIC DNA]</scope>
    <source>
        <strain evidence="1">DSM 106076</strain>
    </source>
</reference>